<reference evidence="2 3" key="2">
    <citation type="journal article" date="2017" name="Front. Plant Sci.">
        <title>Gene Classification and Mining of Molecular Markers Useful in Red Clover (Trifolium pratense) Breeding.</title>
        <authorList>
            <person name="Istvanek J."/>
            <person name="Dluhosova J."/>
            <person name="Dluhos P."/>
            <person name="Patkova L."/>
            <person name="Nedelnik J."/>
            <person name="Repkova J."/>
        </authorList>
    </citation>
    <scope>NUCLEOTIDE SEQUENCE [LARGE SCALE GENOMIC DNA]</scope>
    <source>
        <strain evidence="3">cv. Tatra</strain>
        <tissue evidence="2">Young leaves</tissue>
    </source>
</reference>
<dbReference type="STRING" id="57577.A0A2K3MWE3"/>
<evidence type="ECO:0000313" key="3">
    <source>
        <dbReference type="Proteomes" id="UP000236291"/>
    </source>
</evidence>
<dbReference type="InterPro" id="IPR013103">
    <property type="entry name" value="RVT_2"/>
</dbReference>
<reference evidence="2 3" key="1">
    <citation type="journal article" date="2014" name="Am. J. Bot.">
        <title>Genome assembly and annotation for red clover (Trifolium pratense; Fabaceae).</title>
        <authorList>
            <person name="Istvanek J."/>
            <person name="Jaros M."/>
            <person name="Krenek A."/>
            <person name="Repkova J."/>
        </authorList>
    </citation>
    <scope>NUCLEOTIDE SEQUENCE [LARGE SCALE GENOMIC DNA]</scope>
    <source>
        <strain evidence="3">cv. Tatra</strain>
        <tissue evidence="2">Young leaves</tissue>
    </source>
</reference>
<feature type="domain" description="Reverse transcriptase Ty1/copia-type" evidence="1">
    <location>
        <begin position="31"/>
        <end position="116"/>
    </location>
</feature>
<dbReference type="Pfam" id="PF07727">
    <property type="entry name" value="RVT_2"/>
    <property type="match status" value="1"/>
</dbReference>
<dbReference type="EMBL" id="ASHM01013093">
    <property type="protein sequence ID" value="PNX95064.1"/>
    <property type="molecule type" value="Genomic_DNA"/>
</dbReference>
<sequence>MCSLKQWYLGTGSSTPWKVFGRLSLARYSEAKMASVRLFLSIAAIQHWPLHQLDIKNAFLHGDLEEEVYMEQLPRFVAQGESSNMVCRLHRSLYGLKQSPRAWFGRFSTVVQQFGMIHSEAC</sequence>
<name>A0A2K3MWE3_TRIPR</name>
<dbReference type="AlphaFoldDB" id="A0A2K3MWE3"/>
<organism evidence="2 3">
    <name type="scientific">Trifolium pratense</name>
    <name type="common">Red clover</name>
    <dbReference type="NCBI Taxonomy" id="57577"/>
    <lineage>
        <taxon>Eukaryota</taxon>
        <taxon>Viridiplantae</taxon>
        <taxon>Streptophyta</taxon>
        <taxon>Embryophyta</taxon>
        <taxon>Tracheophyta</taxon>
        <taxon>Spermatophyta</taxon>
        <taxon>Magnoliopsida</taxon>
        <taxon>eudicotyledons</taxon>
        <taxon>Gunneridae</taxon>
        <taxon>Pentapetalae</taxon>
        <taxon>rosids</taxon>
        <taxon>fabids</taxon>
        <taxon>Fabales</taxon>
        <taxon>Fabaceae</taxon>
        <taxon>Papilionoideae</taxon>
        <taxon>50 kb inversion clade</taxon>
        <taxon>NPAAA clade</taxon>
        <taxon>Hologalegina</taxon>
        <taxon>IRL clade</taxon>
        <taxon>Trifolieae</taxon>
        <taxon>Trifolium</taxon>
    </lineage>
</organism>
<comment type="caution">
    <text evidence="2">The sequence shown here is derived from an EMBL/GenBank/DDBJ whole genome shotgun (WGS) entry which is preliminary data.</text>
</comment>
<gene>
    <name evidence="2" type="ORF">L195_g018246</name>
</gene>
<proteinExistence type="predicted"/>
<evidence type="ECO:0000259" key="1">
    <source>
        <dbReference type="Pfam" id="PF07727"/>
    </source>
</evidence>
<accession>A0A2K3MWE3</accession>
<dbReference type="Proteomes" id="UP000236291">
    <property type="component" value="Unassembled WGS sequence"/>
</dbReference>
<dbReference type="SUPFAM" id="SSF56672">
    <property type="entry name" value="DNA/RNA polymerases"/>
    <property type="match status" value="1"/>
</dbReference>
<dbReference type="InterPro" id="IPR043502">
    <property type="entry name" value="DNA/RNA_pol_sf"/>
</dbReference>
<protein>
    <submittedName>
        <fullName evidence="2">Pentatricopeptide repeat-containing protein mitochondrial-like</fullName>
    </submittedName>
</protein>
<evidence type="ECO:0000313" key="2">
    <source>
        <dbReference type="EMBL" id="PNX95064.1"/>
    </source>
</evidence>